<dbReference type="RefSeq" id="WP_108742266.1">
    <property type="nucleotide sequence ID" value="NZ_CP020918.1"/>
</dbReference>
<dbReference type="InterPro" id="IPR019405">
    <property type="entry name" value="Lactonase_7-beta_prop"/>
</dbReference>
<reference evidence="4 5" key="1">
    <citation type="submission" date="2017-04" db="EMBL/GenBank/DDBJ databases">
        <title>Compelte genome sequence of WV33.</title>
        <authorList>
            <person name="Lee P.C."/>
        </authorList>
    </citation>
    <scope>NUCLEOTIDE SEQUENCE [LARGE SCALE GENOMIC DNA]</scope>
    <source>
        <strain evidence="4 5">WV33</strain>
    </source>
</reference>
<dbReference type="PANTHER" id="PTHR30344">
    <property type="entry name" value="6-PHOSPHOGLUCONOLACTONASE-RELATED"/>
    <property type="match status" value="1"/>
</dbReference>
<keyword evidence="3" id="KW-0732">Signal</keyword>
<dbReference type="Pfam" id="PF10282">
    <property type="entry name" value="Lactonase"/>
    <property type="match status" value="1"/>
</dbReference>
<organism evidence="4 5">
    <name type="scientific">Flavobacterium faecale</name>
    <dbReference type="NCBI Taxonomy" id="1355330"/>
    <lineage>
        <taxon>Bacteria</taxon>
        <taxon>Pseudomonadati</taxon>
        <taxon>Bacteroidota</taxon>
        <taxon>Flavobacteriia</taxon>
        <taxon>Flavobacteriales</taxon>
        <taxon>Flavobacteriaceae</taxon>
        <taxon>Flavobacterium</taxon>
    </lineage>
</organism>
<evidence type="ECO:0000256" key="1">
    <source>
        <dbReference type="ARBA" id="ARBA00005564"/>
    </source>
</evidence>
<feature type="chain" id="PRO_5015527616" evidence="3">
    <location>
        <begin position="20"/>
        <end position="369"/>
    </location>
</feature>
<dbReference type="GO" id="GO:0006006">
    <property type="term" value="P:glucose metabolic process"/>
    <property type="evidence" value="ECO:0007669"/>
    <property type="project" value="UniProtKB-KW"/>
</dbReference>
<dbReference type="PANTHER" id="PTHR30344:SF1">
    <property type="entry name" value="6-PHOSPHOGLUCONOLACTONASE"/>
    <property type="match status" value="1"/>
</dbReference>
<keyword evidence="2" id="KW-0119">Carbohydrate metabolism</keyword>
<keyword evidence="5" id="KW-1185">Reference proteome</keyword>
<dbReference type="FunFam" id="2.130.10.10:FF:000306">
    <property type="entry name" value="3-carboxymuconate cyclase"/>
    <property type="match status" value="1"/>
</dbReference>
<dbReference type="GO" id="GO:0017057">
    <property type="term" value="F:6-phosphogluconolactonase activity"/>
    <property type="evidence" value="ECO:0007669"/>
    <property type="project" value="TreeGrafter"/>
</dbReference>
<feature type="signal peptide" evidence="3">
    <location>
        <begin position="1"/>
        <end position="19"/>
    </location>
</feature>
<dbReference type="KEGG" id="ffa:FFWV33_18450"/>
<accession>A0A2S1LI16</accession>
<sequence length="369" mass="41044">MKTKFSVLILLLFTMFLQAQSGTYNLLIGTFNQDCTQKGVFVYEFDTQTGDFKFRSESENVANPSFLSVSKDNKFVYAVNSDGANSSVSAFGYDSKAGKLKLLNQQKTTSDNPCYITNNDKNVFTANYTGGSISAFGKNSDGSLTPLKQLEQHEGKGPNKKRQEKAHLHMVQFSPDQKYLLGTDLGSDKVYSYKLTADAEKPLELKVTNDIKAGSGPRHFTFSKNGKKMYLLQELDGTLSVFKYKNGKMKLCQEQTVLADGFKGKFTAADIHISPDEKFIYATNRGDSNDISCFKMLKNGKLEFVERVSTLGDGPRNFAIDPSGNFLLVGHQYTNNVIIFKRDKETGKLTPTGKKMELCSPVCLVFTKI</sequence>
<dbReference type="Gene3D" id="2.130.10.10">
    <property type="entry name" value="YVTN repeat-like/Quinoprotein amine dehydrogenase"/>
    <property type="match status" value="1"/>
</dbReference>
<evidence type="ECO:0000313" key="5">
    <source>
        <dbReference type="Proteomes" id="UP000244527"/>
    </source>
</evidence>
<gene>
    <name evidence="4" type="ORF">FFWV33_18450</name>
</gene>
<evidence type="ECO:0000256" key="2">
    <source>
        <dbReference type="ARBA" id="ARBA00022526"/>
    </source>
</evidence>
<proteinExistence type="inferred from homology"/>
<evidence type="ECO:0000256" key="3">
    <source>
        <dbReference type="SAM" id="SignalP"/>
    </source>
</evidence>
<dbReference type="Proteomes" id="UP000244527">
    <property type="component" value="Chromosome"/>
</dbReference>
<comment type="similarity">
    <text evidence="1">Belongs to the cycloisomerase 2 family.</text>
</comment>
<dbReference type="InterPro" id="IPR011048">
    <property type="entry name" value="Haem_d1_sf"/>
</dbReference>
<dbReference type="OrthoDB" id="9790815at2"/>
<keyword evidence="2" id="KW-0313">Glucose metabolism</keyword>
<dbReference type="InterPro" id="IPR015943">
    <property type="entry name" value="WD40/YVTN_repeat-like_dom_sf"/>
</dbReference>
<dbReference type="InterPro" id="IPR050282">
    <property type="entry name" value="Cycloisomerase_2"/>
</dbReference>
<dbReference type="AlphaFoldDB" id="A0A2S1LI16"/>
<protein>
    <submittedName>
        <fullName evidence="4">6-phosphogluconolactonase</fullName>
    </submittedName>
</protein>
<dbReference type="SUPFAM" id="SSF51004">
    <property type="entry name" value="C-terminal (heme d1) domain of cytochrome cd1-nitrite reductase"/>
    <property type="match status" value="1"/>
</dbReference>
<name>A0A2S1LI16_9FLAO</name>
<dbReference type="EMBL" id="CP020918">
    <property type="protein sequence ID" value="AWG23369.1"/>
    <property type="molecule type" value="Genomic_DNA"/>
</dbReference>
<dbReference type="GO" id="GO:0005829">
    <property type="term" value="C:cytosol"/>
    <property type="evidence" value="ECO:0007669"/>
    <property type="project" value="TreeGrafter"/>
</dbReference>
<evidence type="ECO:0000313" key="4">
    <source>
        <dbReference type="EMBL" id="AWG23369.1"/>
    </source>
</evidence>